<dbReference type="RefSeq" id="WP_109923458.1">
    <property type="nucleotide sequence ID" value="NZ_QGLF01000011.1"/>
</dbReference>
<dbReference type="InterPro" id="IPR010836">
    <property type="entry name" value="SapC"/>
</dbReference>
<evidence type="ECO:0000313" key="1">
    <source>
        <dbReference type="EMBL" id="PWR17529.1"/>
    </source>
</evidence>
<dbReference type="AlphaFoldDB" id="A0A317DS81"/>
<reference evidence="2" key="1">
    <citation type="submission" date="2018-05" db="EMBL/GenBank/DDBJ databases">
        <title>Zavarzinia sp. HR-AS.</title>
        <authorList>
            <person name="Lee Y."/>
            <person name="Jeon C.O."/>
        </authorList>
    </citation>
    <scope>NUCLEOTIDE SEQUENCE [LARGE SCALE GENOMIC DNA]</scope>
    <source>
        <strain evidence="2">DSM 1231</strain>
    </source>
</reference>
<sequence>MTAPAPALPLFYSAPEILDPARHPTLGVKPLENFNFARASNSLPITGLEFFELGPHYPIVFVPGAQAAPVIVVGLGGDTNLFIEDNGTWTAGKPVPAYLRRYPFILFEPEGAEQLPLCIDRAADLVAEGEGQPLFENGLPTEAAKRALQFCEAYQQQLLGTRALSAALLAADLLVERTISIGTPGGGRHDMNGFLVVDEEKFNALPDETILEWRKNGFLAAVYAHLLSQRHWLSLAARYDAVANPADRKISG</sequence>
<name>A0A317DS81_9PROT</name>
<dbReference type="Proteomes" id="UP000246077">
    <property type="component" value="Unassembled WGS sequence"/>
</dbReference>
<accession>A0A317DS81</accession>
<comment type="caution">
    <text evidence="1">The sequence shown here is derived from an EMBL/GenBank/DDBJ whole genome shotgun (WGS) entry which is preliminary data.</text>
</comment>
<keyword evidence="2" id="KW-1185">Reference proteome</keyword>
<gene>
    <name evidence="1" type="ORF">DKG75_22550</name>
</gene>
<proteinExistence type="predicted"/>
<dbReference type="Pfam" id="PF07277">
    <property type="entry name" value="SapC"/>
    <property type="match status" value="1"/>
</dbReference>
<organism evidence="1 2">
    <name type="scientific">Zavarzinia compransoris</name>
    <dbReference type="NCBI Taxonomy" id="1264899"/>
    <lineage>
        <taxon>Bacteria</taxon>
        <taxon>Pseudomonadati</taxon>
        <taxon>Pseudomonadota</taxon>
        <taxon>Alphaproteobacteria</taxon>
        <taxon>Rhodospirillales</taxon>
        <taxon>Zavarziniaceae</taxon>
        <taxon>Zavarzinia</taxon>
    </lineage>
</organism>
<dbReference type="OrthoDB" id="9806524at2"/>
<protein>
    <submittedName>
        <fullName evidence="1">SapC family protein</fullName>
    </submittedName>
</protein>
<dbReference type="EMBL" id="QGLF01000011">
    <property type="protein sequence ID" value="PWR17529.1"/>
    <property type="molecule type" value="Genomic_DNA"/>
</dbReference>
<evidence type="ECO:0000313" key="2">
    <source>
        <dbReference type="Proteomes" id="UP000246077"/>
    </source>
</evidence>